<feature type="domain" description="Cytochrome c" evidence="6">
    <location>
        <begin position="30"/>
        <end position="113"/>
    </location>
</feature>
<dbReference type="GO" id="GO:0020037">
    <property type="term" value="F:heme binding"/>
    <property type="evidence" value="ECO:0007669"/>
    <property type="project" value="InterPro"/>
</dbReference>
<organism evidence="7 8">
    <name type="scientific">Acidovorax soli</name>
    <dbReference type="NCBI Taxonomy" id="592050"/>
    <lineage>
        <taxon>Bacteria</taxon>
        <taxon>Pseudomonadati</taxon>
        <taxon>Pseudomonadota</taxon>
        <taxon>Betaproteobacteria</taxon>
        <taxon>Burkholderiales</taxon>
        <taxon>Comamonadaceae</taxon>
        <taxon>Acidovorax</taxon>
    </lineage>
</organism>
<gene>
    <name evidence="7" type="ORF">SAMN05421875_13314</name>
</gene>
<dbReference type="PROSITE" id="PS51007">
    <property type="entry name" value="CYTC"/>
    <property type="match status" value="1"/>
</dbReference>
<dbReference type="InterPro" id="IPR009056">
    <property type="entry name" value="Cyt_c-like_dom"/>
</dbReference>
<evidence type="ECO:0000256" key="2">
    <source>
        <dbReference type="ARBA" id="ARBA00022723"/>
    </source>
</evidence>
<dbReference type="GO" id="GO:0009055">
    <property type="term" value="F:electron transfer activity"/>
    <property type="evidence" value="ECO:0007669"/>
    <property type="project" value="InterPro"/>
</dbReference>
<dbReference type="Gene3D" id="1.10.760.10">
    <property type="entry name" value="Cytochrome c-like domain"/>
    <property type="match status" value="1"/>
</dbReference>
<keyword evidence="8" id="KW-1185">Reference proteome</keyword>
<evidence type="ECO:0000256" key="1">
    <source>
        <dbReference type="ARBA" id="ARBA00022617"/>
    </source>
</evidence>
<dbReference type="Pfam" id="PF00034">
    <property type="entry name" value="Cytochrom_C"/>
    <property type="match status" value="1"/>
</dbReference>
<dbReference type="Proteomes" id="UP000199002">
    <property type="component" value="Unassembled WGS sequence"/>
</dbReference>
<feature type="chain" id="PRO_5011467798" evidence="5">
    <location>
        <begin position="26"/>
        <end position="117"/>
    </location>
</feature>
<name>A0A1H4EAY6_9BURK</name>
<accession>A0A1H4EAY6</accession>
<keyword evidence="3 4" id="KW-0408">Iron</keyword>
<evidence type="ECO:0000256" key="3">
    <source>
        <dbReference type="ARBA" id="ARBA00023004"/>
    </source>
</evidence>
<evidence type="ECO:0000313" key="7">
    <source>
        <dbReference type="EMBL" id="SEA82213.1"/>
    </source>
</evidence>
<dbReference type="InterPro" id="IPR036909">
    <property type="entry name" value="Cyt_c-like_dom_sf"/>
</dbReference>
<evidence type="ECO:0000256" key="4">
    <source>
        <dbReference type="PROSITE-ProRule" id="PRU00433"/>
    </source>
</evidence>
<dbReference type="AlphaFoldDB" id="A0A1H4EAY6"/>
<evidence type="ECO:0000313" key="8">
    <source>
        <dbReference type="Proteomes" id="UP000199002"/>
    </source>
</evidence>
<proteinExistence type="predicted"/>
<keyword evidence="2 4" id="KW-0479">Metal-binding</keyword>
<dbReference type="GO" id="GO:0046872">
    <property type="term" value="F:metal ion binding"/>
    <property type="evidence" value="ECO:0007669"/>
    <property type="project" value="UniProtKB-KW"/>
</dbReference>
<sequence>MRQALTAIKKCAPWAALLLLLPCAAQPLPSLPVQDVALLAGNCVTCHGPGGRPPAEASGSIPALRGRSSALLLERMQAFKAGRVAGATVMPLLMQGYDTAQMQALARWFAALPTETP</sequence>
<keyword evidence="5" id="KW-0732">Signal</keyword>
<feature type="signal peptide" evidence="5">
    <location>
        <begin position="1"/>
        <end position="25"/>
    </location>
</feature>
<dbReference type="EMBL" id="FNQJ01000033">
    <property type="protein sequence ID" value="SEA82213.1"/>
    <property type="molecule type" value="Genomic_DNA"/>
</dbReference>
<reference evidence="8" key="1">
    <citation type="submission" date="2016-10" db="EMBL/GenBank/DDBJ databases">
        <authorList>
            <person name="Varghese N."/>
            <person name="Submissions S."/>
        </authorList>
    </citation>
    <scope>NUCLEOTIDE SEQUENCE [LARGE SCALE GENOMIC DNA]</scope>
    <source>
        <strain evidence="8">DSM 25157</strain>
    </source>
</reference>
<protein>
    <submittedName>
        <fullName evidence="7">Cytochrome c553</fullName>
    </submittedName>
</protein>
<dbReference type="SUPFAM" id="SSF46626">
    <property type="entry name" value="Cytochrome c"/>
    <property type="match status" value="1"/>
</dbReference>
<evidence type="ECO:0000256" key="5">
    <source>
        <dbReference type="SAM" id="SignalP"/>
    </source>
</evidence>
<keyword evidence="1 4" id="KW-0349">Heme</keyword>
<dbReference type="STRING" id="592050.SAMN05421875_13314"/>
<evidence type="ECO:0000259" key="6">
    <source>
        <dbReference type="PROSITE" id="PS51007"/>
    </source>
</evidence>